<evidence type="ECO:0000313" key="1">
    <source>
        <dbReference type="EMBL" id="TFK46288.1"/>
    </source>
</evidence>
<proteinExistence type="predicted"/>
<evidence type="ECO:0000313" key="2">
    <source>
        <dbReference type="Proteomes" id="UP000305948"/>
    </source>
</evidence>
<dbReference type="Proteomes" id="UP000305948">
    <property type="component" value="Unassembled WGS sequence"/>
</dbReference>
<dbReference type="AlphaFoldDB" id="A0A5C3MQF0"/>
<sequence length="97" mass="11200">LHKSLVNASRDIRTGQTKYINTETTAAQLESALQIHVRWTPDTPEYQAVQAQLRECKYKNALDELERLVVQHLFELSKLNMSGTGYKLWQQITKALQ</sequence>
<gene>
    <name evidence="1" type="ORF">OE88DRAFT_1596381</name>
</gene>
<dbReference type="OrthoDB" id="3249713at2759"/>
<keyword evidence="2" id="KW-1185">Reference proteome</keyword>
<protein>
    <submittedName>
        <fullName evidence="1">Uncharacterized protein</fullName>
    </submittedName>
</protein>
<reference evidence="1 2" key="1">
    <citation type="journal article" date="2019" name="Nat. Ecol. Evol.">
        <title>Megaphylogeny resolves global patterns of mushroom evolution.</title>
        <authorList>
            <person name="Varga T."/>
            <person name="Krizsan K."/>
            <person name="Foldi C."/>
            <person name="Dima B."/>
            <person name="Sanchez-Garcia M."/>
            <person name="Sanchez-Ramirez S."/>
            <person name="Szollosi G.J."/>
            <person name="Szarkandi J.G."/>
            <person name="Papp V."/>
            <person name="Albert L."/>
            <person name="Andreopoulos W."/>
            <person name="Angelini C."/>
            <person name="Antonin V."/>
            <person name="Barry K.W."/>
            <person name="Bougher N.L."/>
            <person name="Buchanan P."/>
            <person name="Buyck B."/>
            <person name="Bense V."/>
            <person name="Catcheside P."/>
            <person name="Chovatia M."/>
            <person name="Cooper J."/>
            <person name="Damon W."/>
            <person name="Desjardin D."/>
            <person name="Finy P."/>
            <person name="Geml J."/>
            <person name="Haridas S."/>
            <person name="Hughes K."/>
            <person name="Justo A."/>
            <person name="Karasinski D."/>
            <person name="Kautmanova I."/>
            <person name="Kiss B."/>
            <person name="Kocsube S."/>
            <person name="Kotiranta H."/>
            <person name="LaButti K.M."/>
            <person name="Lechner B.E."/>
            <person name="Liimatainen K."/>
            <person name="Lipzen A."/>
            <person name="Lukacs Z."/>
            <person name="Mihaltcheva S."/>
            <person name="Morgado L.N."/>
            <person name="Niskanen T."/>
            <person name="Noordeloos M.E."/>
            <person name="Ohm R.A."/>
            <person name="Ortiz-Santana B."/>
            <person name="Ovrebo C."/>
            <person name="Racz N."/>
            <person name="Riley R."/>
            <person name="Savchenko A."/>
            <person name="Shiryaev A."/>
            <person name="Soop K."/>
            <person name="Spirin V."/>
            <person name="Szebenyi C."/>
            <person name="Tomsovsky M."/>
            <person name="Tulloss R.E."/>
            <person name="Uehling J."/>
            <person name="Grigoriev I.V."/>
            <person name="Vagvolgyi C."/>
            <person name="Papp T."/>
            <person name="Martin F.M."/>
            <person name="Miettinen O."/>
            <person name="Hibbett D.S."/>
            <person name="Nagy L.G."/>
        </authorList>
    </citation>
    <scope>NUCLEOTIDE SEQUENCE [LARGE SCALE GENOMIC DNA]</scope>
    <source>
        <strain evidence="1 2">OMC1185</strain>
    </source>
</reference>
<name>A0A5C3MQF0_9AGAM</name>
<organism evidence="1 2">
    <name type="scientific">Heliocybe sulcata</name>
    <dbReference type="NCBI Taxonomy" id="5364"/>
    <lineage>
        <taxon>Eukaryota</taxon>
        <taxon>Fungi</taxon>
        <taxon>Dikarya</taxon>
        <taxon>Basidiomycota</taxon>
        <taxon>Agaricomycotina</taxon>
        <taxon>Agaricomycetes</taxon>
        <taxon>Gloeophyllales</taxon>
        <taxon>Gloeophyllaceae</taxon>
        <taxon>Heliocybe</taxon>
    </lineage>
</organism>
<feature type="non-terminal residue" evidence="1">
    <location>
        <position position="97"/>
    </location>
</feature>
<dbReference type="EMBL" id="ML213531">
    <property type="protein sequence ID" value="TFK46288.1"/>
    <property type="molecule type" value="Genomic_DNA"/>
</dbReference>
<feature type="non-terminal residue" evidence="1">
    <location>
        <position position="1"/>
    </location>
</feature>
<accession>A0A5C3MQF0</accession>